<gene>
    <name evidence="10" type="ORF">WHR41_06863</name>
</gene>
<dbReference type="Pfam" id="PF05859">
    <property type="entry name" value="Mis12"/>
    <property type="match status" value="1"/>
</dbReference>
<evidence type="ECO:0000256" key="8">
    <source>
        <dbReference type="ARBA" id="ARBA00023306"/>
    </source>
</evidence>
<evidence type="ECO:0000256" key="2">
    <source>
        <dbReference type="ARBA" id="ARBA00008643"/>
    </source>
</evidence>
<dbReference type="GO" id="GO:0051382">
    <property type="term" value="P:kinetochore assembly"/>
    <property type="evidence" value="ECO:0007669"/>
    <property type="project" value="TreeGrafter"/>
</dbReference>
<reference evidence="10 11" key="1">
    <citation type="journal article" date="2020" name="Microbiol. Resour. Announc.">
        <title>Draft Genome Sequence of a Cladosporium Species Isolated from the Mesophotic Ascidian Didemnum maculosum.</title>
        <authorList>
            <person name="Gioti A."/>
            <person name="Siaperas R."/>
            <person name="Nikolaivits E."/>
            <person name="Le Goff G."/>
            <person name="Ouazzani J."/>
            <person name="Kotoulas G."/>
            <person name="Topakas E."/>
        </authorList>
    </citation>
    <scope>NUCLEOTIDE SEQUENCE [LARGE SCALE GENOMIC DNA]</scope>
    <source>
        <strain evidence="10 11">TM138-S3</strain>
    </source>
</reference>
<dbReference type="PANTHER" id="PTHR14527">
    <property type="entry name" value="PROTEIN MIS12 HOMOLOG"/>
    <property type="match status" value="1"/>
</dbReference>
<keyword evidence="6" id="KW-0995">Kinetochore</keyword>
<dbReference type="AlphaFoldDB" id="A0AB34KM49"/>
<name>A0AB34KM49_9PEZI</name>
<dbReference type="RefSeq" id="XP_069227766.1">
    <property type="nucleotide sequence ID" value="XM_069375468.1"/>
</dbReference>
<dbReference type="InterPro" id="IPR008685">
    <property type="entry name" value="Centromere_Mis12"/>
</dbReference>
<dbReference type="Proteomes" id="UP000803884">
    <property type="component" value="Unassembled WGS sequence"/>
</dbReference>
<keyword evidence="11" id="KW-1185">Reference proteome</keyword>
<organism evidence="10 11">
    <name type="scientific">Cladosporium halotolerans</name>
    <dbReference type="NCBI Taxonomy" id="1052096"/>
    <lineage>
        <taxon>Eukaryota</taxon>
        <taxon>Fungi</taxon>
        <taxon>Dikarya</taxon>
        <taxon>Ascomycota</taxon>
        <taxon>Pezizomycotina</taxon>
        <taxon>Dothideomycetes</taxon>
        <taxon>Dothideomycetidae</taxon>
        <taxon>Cladosporiales</taxon>
        <taxon>Cladosporiaceae</taxon>
        <taxon>Cladosporium</taxon>
    </lineage>
</organism>
<keyword evidence="7" id="KW-0175">Coiled coil</keyword>
<accession>A0AB34KM49</accession>
<dbReference type="PANTHER" id="PTHR14527:SF2">
    <property type="entry name" value="PROTEIN MIS12 HOMOLOG"/>
    <property type="match status" value="1"/>
</dbReference>
<evidence type="ECO:0000313" key="11">
    <source>
        <dbReference type="Proteomes" id="UP000803884"/>
    </source>
</evidence>
<evidence type="ECO:0000256" key="7">
    <source>
        <dbReference type="ARBA" id="ARBA00023054"/>
    </source>
</evidence>
<dbReference type="GO" id="GO:0051301">
    <property type="term" value="P:cell division"/>
    <property type="evidence" value="ECO:0007669"/>
    <property type="project" value="UniProtKB-KW"/>
</dbReference>
<comment type="similarity">
    <text evidence="2">Belongs to the mis12 family.</text>
</comment>
<keyword evidence="9" id="KW-0137">Centromere</keyword>
<dbReference type="EMBL" id="JAAQHG020000024">
    <property type="protein sequence ID" value="KAL1584660.1"/>
    <property type="molecule type" value="Genomic_DNA"/>
</dbReference>
<evidence type="ECO:0000256" key="6">
    <source>
        <dbReference type="ARBA" id="ARBA00022838"/>
    </source>
</evidence>
<keyword evidence="5" id="KW-0498">Mitosis</keyword>
<comment type="caution">
    <text evidence="10">The sequence shown here is derived from an EMBL/GenBank/DDBJ whole genome shotgun (WGS) entry which is preliminary data.</text>
</comment>
<dbReference type="GO" id="GO:0005634">
    <property type="term" value="C:nucleus"/>
    <property type="evidence" value="ECO:0007669"/>
    <property type="project" value="InterPro"/>
</dbReference>
<comment type="subcellular location">
    <subcellularLocation>
        <location evidence="1">Chromosome</location>
        <location evidence="1">Centromere</location>
        <location evidence="1">Kinetochore</location>
    </subcellularLocation>
</comment>
<keyword evidence="3" id="KW-0158">Chromosome</keyword>
<evidence type="ECO:0000256" key="4">
    <source>
        <dbReference type="ARBA" id="ARBA00022618"/>
    </source>
</evidence>
<evidence type="ECO:0000256" key="9">
    <source>
        <dbReference type="ARBA" id="ARBA00023328"/>
    </source>
</evidence>
<evidence type="ECO:0000256" key="1">
    <source>
        <dbReference type="ARBA" id="ARBA00004629"/>
    </source>
</evidence>
<protein>
    <submittedName>
        <fullName evidence="10">Uncharacterized protein</fullName>
    </submittedName>
</protein>
<dbReference type="GeneID" id="96008306"/>
<keyword evidence="8" id="KW-0131">Cell cycle</keyword>
<evidence type="ECO:0000313" key="10">
    <source>
        <dbReference type="EMBL" id="KAL1584660.1"/>
    </source>
</evidence>
<dbReference type="GO" id="GO:0000444">
    <property type="term" value="C:MIS12/MIND type complex"/>
    <property type="evidence" value="ECO:0007669"/>
    <property type="project" value="TreeGrafter"/>
</dbReference>
<proteinExistence type="inferred from homology"/>
<keyword evidence="4" id="KW-0132">Cell division</keyword>
<dbReference type="GO" id="GO:0000070">
    <property type="term" value="P:mitotic sister chromatid segregation"/>
    <property type="evidence" value="ECO:0007669"/>
    <property type="project" value="TreeGrafter"/>
</dbReference>
<evidence type="ECO:0000256" key="3">
    <source>
        <dbReference type="ARBA" id="ARBA00022454"/>
    </source>
</evidence>
<sequence>MATTHQENTALLTEHFRYTPLTLLDDIINTVNELVFRAVNAIESGFSNSTPHSLGFRHPPNSSYPSDAAAHDALLEQKQTEIDTGIIQLESLLNAIVDKDFDKFEIYTLRNILAVGHDEESLARWVRLEHYRHLNLDTNTTTITPEELQLQRRKTQESAKLNAMLKAEEARNAAMLAQLKSLTASSDQSNPSSPFAFLTSSAHTSTTAQPLSQNTRHAIAQLPALRELLAQLKSSLASLPAARQARLDENSAAAKRRGYIDAQARRALERRGVDVRGLGGGEGAGAGRRVAAEEVQGLESVVQALGGAEGE</sequence>
<evidence type="ECO:0000256" key="5">
    <source>
        <dbReference type="ARBA" id="ARBA00022776"/>
    </source>
</evidence>